<evidence type="ECO:0000259" key="15">
    <source>
        <dbReference type="PROSITE" id="PS52035"/>
    </source>
</evidence>
<accession>A0A8K0X749</accession>
<evidence type="ECO:0000256" key="12">
    <source>
        <dbReference type="ARBA" id="ARBA00042017"/>
    </source>
</evidence>
<keyword evidence="7 14" id="KW-0732">Signal</keyword>
<evidence type="ECO:0000256" key="5">
    <source>
        <dbReference type="ARBA" id="ARBA00022525"/>
    </source>
</evidence>
<keyword evidence="6" id="KW-0645">Protease</keyword>
<evidence type="ECO:0000256" key="7">
    <source>
        <dbReference type="ARBA" id="ARBA00022729"/>
    </source>
</evidence>
<dbReference type="AlphaFoldDB" id="A0A8K0X749"/>
<dbReference type="PANTHER" id="PTHR11705">
    <property type="entry name" value="PROTEASE FAMILY M14 CARBOXYPEPTIDASE A,B"/>
    <property type="match status" value="1"/>
</dbReference>
<evidence type="ECO:0000256" key="1">
    <source>
        <dbReference type="ARBA" id="ARBA00001947"/>
    </source>
</evidence>
<keyword evidence="8" id="KW-0378">Hydrolase</keyword>
<protein>
    <recommendedName>
        <fullName evidence="12">Carboxypeptidase M14B</fullName>
    </recommendedName>
    <alternativeName>
        <fullName evidence="11">Carboxypeptidase MCPB</fullName>
    </alternativeName>
</protein>
<evidence type="ECO:0000256" key="10">
    <source>
        <dbReference type="ARBA" id="ARBA00023180"/>
    </source>
</evidence>
<feature type="signal peptide" evidence="14">
    <location>
        <begin position="1"/>
        <end position="19"/>
    </location>
</feature>
<dbReference type="Pfam" id="PF00246">
    <property type="entry name" value="Peptidase_M14"/>
    <property type="match status" value="1"/>
</dbReference>
<name>A0A8K0X749_9PEZI</name>
<keyword evidence="17" id="KW-1185">Reference proteome</keyword>
<feature type="active site" description="Proton donor/acceptor" evidence="13">
    <location>
        <position position="325"/>
    </location>
</feature>
<comment type="similarity">
    <text evidence="4 13">Belongs to the peptidase M14 family.</text>
</comment>
<evidence type="ECO:0000256" key="9">
    <source>
        <dbReference type="ARBA" id="ARBA00023026"/>
    </source>
</evidence>
<dbReference type="Proteomes" id="UP000813385">
    <property type="component" value="Unassembled WGS sequence"/>
</dbReference>
<evidence type="ECO:0000256" key="8">
    <source>
        <dbReference type="ARBA" id="ARBA00022801"/>
    </source>
</evidence>
<evidence type="ECO:0000256" key="14">
    <source>
        <dbReference type="SAM" id="SignalP"/>
    </source>
</evidence>
<dbReference type="GO" id="GO:0008270">
    <property type="term" value="F:zinc ion binding"/>
    <property type="evidence" value="ECO:0007669"/>
    <property type="project" value="InterPro"/>
</dbReference>
<dbReference type="OrthoDB" id="3626597at2759"/>
<sequence>MRVFASVATGLAGAGLVSAVSRYAANQVPFFKIPEGVLAKLPDVDTEILSPAFLDPESVSEAFANSTDGPTTQFAMETFLQTLAARNEWMTYHVPDFKSEEGRSIPYVYLSSSQLPSAWPLATSANTTSKLRVWIQGGVHGNEPGGDQAVLAFLGKLDAEPEWALSLLEKVDFTIVPRYNPDGVAYFQRFLATSFDPNRDHIKLHSQQTRDIKKLNREFNAHVALDCHEYAAGVSSTIGPNGEYLSIPDNMFSHFKNPNVHKSIRQLGESLFVPTVHSALENNNLTAGPYVVVQDPKGMRLTDFVTDARGDVAVFLGQGIALLSETRGIGIGSQNFKRRTAAGLVAVETVAQIAADNAEEIYEVVESAREDFITNDQEIIVRDTPRWTNVTWKFFEAATGDVVEVPVLFGNNTPPASNLTRARPEAYVFSRAWAEVAELLRVSGIRVDEIPSAFTGEVEAYNVTGATVAATKYEGTALTTITTEIINKTISFPPGAYWVSTRQQNAAQAFLRLEPEGPDSFATFNILPVSEGDEYQVYRVRA</sequence>
<evidence type="ECO:0000256" key="4">
    <source>
        <dbReference type="ARBA" id="ARBA00005988"/>
    </source>
</evidence>
<feature type="domain" description="Peptidase M14" evidence="15">
    <location>
        <begin position="69"/>
        <end position="354"/>
    </location>
</feature>
<feature type="chain" id="PRO_5035420688" description="Carboxypeptidase M14B" evidence="14">
    <location>
        <begin position="20"/>
        <end position="542"/>
    </location>
</feature>
<dbReference type="SUPFAM" id="SSF53187">
    <property type="entry name" value="Zn-dependent exopeptidases"/>
    <property type="match status" value="1"/>
</dbReference>
<evidence type="ECO:0000313" key="16">
    <source>
        <dbReference type="EMBL" id="KAH7374476.1"/>
    </source>
</evidence>
<evidence type="ECO:0000256" key="13">
    <source>
        <dbReference type="PROSITE-ProRule" id="PRU01379"/>
    </source>
</evidence>
<dbReference type="PROSITE" id="PS52035">
    <property type="entry name" value="PEPTIDASE_M14"/>
    <property type="match status" value="1"/>
</dbReference>
<gene>
    <name evidence="16" type="ORF">B0T11DRAFT_248463</name>
</gene>
<reference evidence="16" key="1">
    <citation type="journal article" date="2021" name="Nat. Commun.">
        <title>Genetic determinants of endophytism in the Arabidopsis root mycobiome.</title>
        <authorList>
            <person name="Mesny F."/>
            <person name="Miyauchi S."/>
            <person name="Thiergart T."/>
            <person name="Pickel B."/>
            <person name="Atanasova L."/>
            <person name="Karlsson M."/>
            <person name="Huettel B."/>
            <person name="Barry K.W."/>
            <person name="Haridas S."/>
            <person name="Chen C."/>
            <person name="Bauer D."/>
            <person name="Andreopoulos W."/>
            <person name="Pangilinan J."/>
            <person name="LaButti K."/>
            <person name="Riley R."/>
            <person name="Lipzen A."/>
            <person name="Clum A."/>
            <person name="Drula E."/>
            <person name="Henrissat B."/>
            <person name="Kohler A."/>
            <person name="Grigoriev I.V."/>
            <person name="Martin F.M."/>
            <person name="Hacquard S."/>
        </authorList>
    </citation>
    <scope>NUCLEOTIDE SEQUENCE</scope>
    <source>
        <strain evidence="16">MPI-CAGE-AT-0016</strain>
    </source>
</reference>
<evidence type="ECO:0000256" key="2">
    <source>
        <dbReference type="ARBA" id="ARBA00003091"/>
    </source>
</evidence>
<comment type="cofactor">
    <cofactor evidence="1">
        <name>Zn(2+)</name>
        <dbReference type="ChEBI" id="CHEBI:29105"/>
    </cofactor>
</comment>
<comment type="function">
    <text evidence="2">Extracellular metalloprotease that contributes to pathogenicity.</text>
</comment>
<dbReference type="PANTHER" id="PTHR11705:SF83">
    <property type="entry name" value="INACTIVE METALLOCARBOXYPEPTIDASE ECM14"/>
    <property type="match status" value="1"/>
</dbReference>
<dbReference type="GO" id="GO:0004181">
    <property type="term" value="F:metallocarboxypeptidase activity"/>
    <property type="evidence" value="ECO:0007669"/>
    <property type="project" value="InterPro"/>
</dbReference>
<comment type="subcellular location">
    <subcellularLocation>
        <location evidence="3">Secreted</location>
    </subcellularLocation>
</comment>
<comment type="caution">
    <text evidence="16">The sequence shown here is derived from an EMBL/GenBank/DDBJ whole genome shotgun (WGS) entry which is preliminary data.</text>
</comment>
<evidence type="ECO:0000256" key="6">
    <source>
        <dbReference type="ARBA" id="ARBA00022670"/>
    </source>
</evidence>
<organism evidence="16 17">
    <name type="scientific">Plectosphaerella cucumerina</name>
    <dbReference type="NCBI Taxonomy" id="40658"/>
    <lineage>
        <taxon>Eukaryota</taxon>
        <taxon>Fungi</taxon>
        <taxon>Dikarya</taxon>
        <taxon>Ascomycota</taxon>
        <taxon>Pezizomycotina</taxon>
        <taxon>Sordariomycetes</taxon>
        <taxon>Hypocreomycetidae</taxon>
        <taxon>Glomerellales</taxon>
        <taxon>Plectosphaerellaceae</taxon>
        <taxon>Plectosphaerella</taxon>
    </lineage>
</organism>
<dbReference type="Gene3D" id="3.40.630.10">
    <property type="entry name" value="Zn peptidases"/>
    <property type="match status" value="1"/>
</dbReference>
<dbReference type="InterPro" id="IPR000834">
    <property type="entry name" value="Peptidase_M14"/>
</dbReference>
<keyword evidence="10" id="KW-0325">Glycoprotein</keyword>
<evidence type="ECO:0000256" key="3">
    <source>
        <dbReference type="ARBA" id="ARBA00004613"/>
    </source>
</evidence>
<keyword evidence="5" id="KW-0964">Secreted</keyword>
<keyword evidence="9" id="KW-0843">Virulence</keyword>
<evidence type="ECO:0000313" key="17">
    <source>
        <dbReference type="Proteomes" id="UP000813385"/>
    </source>
</evidence>
<dbReference type="GO" id="GO:0006508">
    <property type="term" value="P:proteolysis"/>
    <property type="evidence" value="ECO:0007669"/>
    <property type="project" value="UniProtKB-KW"/>
</dbReference>
<proteinExistence type="inferred from homology"/>
<dbReference type="EMBL" id="JAGPXD010000001">
    <property type="protein sequence ID" value="KAH7374476.1"/>
    <property type="molecule type" value="Genomic_DNA"/>
</dbReference>
<evidence type="ECO:0000256" key="11">
    <source>
        <dbReference type="ARBA" id="ARBA00041263"/>
    </source>
</evidence>
<dbReference type="GO" id="GO:0005576">
    <property type="term" value="C:extracellular region"/>
    <property type="evidence" value="ECO:0007669"/>
    <property type="project" value="UniProtKB-SubCell"/>
</dbReference>